<evidence type="ECO:0000256" key="2">
    <source>
        <dbReference type="ARBA" id="ARBA00023125"/>
    </source>
</evidence>
<evidence type="ECO:0000256" key="1">
    <source>
        <dbReference type="ARBA" id="ARBA00023015"/>
    </source>
</evidence>
<dbReference type="PANTHER" id="PTHR43280">
    <property type="entry name" value="ARAC-FAMILY TRANSCRIPTIONAL REGULATOR"/>
    <property type="match status" value="1"/>
</dbReference>
<dbReference type="GO" id="GO:0000160">
    <property type="term" value="P:phosphorelay signal transduction system"/>
    <property type="evidence" value="ECO:0007669"/>
    <property type="project" value="InterPro"/>
</dbReference>
<feature type="domain" description="HTH araC/xylS-type" evidence="5">
    <location>
        <begin position="432"/>
        <end position="529"/>
    </location>
</feature>
<sequence length="533" mass="59865">MINLLIVDDEPLVRLVLRHMITALKLDIHVVGEAADGLEAIHFLGHHHVDIVCVDIRMPKMNGLEFLRRLNQMEGRKPSYPIVLSAFNDYEYVREAFVNGAKDYMLKANLDEGYLVPILTRAAEEVVREKETNNEAMPVSVRNGEQLLTAWLANKCEDESAKSEAYAEIKARLGEVNLTAAWIKLSSASSDDMNGFIKQTIRTAIDSNAIVYVILDHSKDEFILLMSLSIYRSMSSARENIHAALTTISIRLKQFMNASVAIGVSGFGRKAGEWPDLVSQASSAADLSYYRGFDKVYFPEAITRIREAQPNMDQLQQCRGSLVKALMKPDAASWKEQFKQFGDLLSQADGIPSEAIISVFIDLIWEVGSILYANGLRWQQLQEGFNSPLEFIAQFKTMKSTLAWSEKIFMMIHGLVHASETGAQSSYSLPVAKAKQYLDEHFCEEITLTSIAQMAGVSESYLSKQFAKEVGRSFIQYLIKLRIDEAERLIASGMKVAEVSYQVGYMNPEHFSRIFKKVKGHSPKSHRNTVPAL</sequence>
<keyword evidence="8" id="KW-1185">Reference proteome</keyword>
<keyword evidence="4" id="KW-0597">Phosphoprotein</keyword>
<feature type="modified residue" description="4-aspartylphosphate" evidence="4">
    <location>
        <position position="55"/>
    </location>
</feature>
<reference evidence="7 8" key="1">
    <citation type="submission" date="2018-08" db="EMBL/GenBank/DDBJ databases">
        <title>Genomic Encyclopedia of Type Strains, Phase III (KMG-III): the genomes of soil and plant-associated and newly described type strains.</title>
        <authorList>
            <person name="Whitman W."/>
        </authorList>
    </citation>
    <scope>NUCLEOTIDE SEQUENCE [LARGE SCALE GENOMIC DNA]</scope>
    <source>
        <strain evidence="7 8">CGMCC 1.10966</strain>
    </source>
</reference>
<evidence type="ECO:0000256" key="4">
    <source>
        <dbReference type="PROSITE-ProRule" id="PRU00169"/>
    </source>
</evidence>
<evidence type="ECO:0000313" key="8">
    <source>
        <dbReference type="Proteomes" id="UP000256304"/>
    </source>
</evidence>
<comment type="caution">
    <text evidence="7">The sequence shown here is derived from an EMBL/GenBank/DDBJ whole genome shotgun (WGS) entry which is preliminary data.</text>
</comment>
<dbReference type="InterPro" id="IPR009057">
    <property type="entry name" value="Homeodomain-like_sf"/>
</dbReference>
<dbReference type="InterPro" id="IPR020449">
    <property type="entry name" value="Tscrpt_reg_AraC-type_HTH"/>
</dbReference>
<dbReference type="SUPFAM" id="SSF52172">
    <property type="entry name" value="CheY-like"/>
    <property type="match status" value="1"/>
</dbReference>
<dbReference type="GO" id="GO:0043565">
    <property type="term" value="F:sequence-specific DNA binding"/>
    <property type="evidence" value="ECO:0007669"/>
    <property type="project" value="InterPro"/>
</dbReference>
<dbReference type="PROSITE" id="PS50110">
    <property type="entry name" value="RESPONSE_REGULATORY"/>
    <property type="match status" value="1"/>
</dbReference>
<name>A0A3D9QWS8_9BACL</name>
<dbReference type="CDD" id="cd17536">
    <property type="entry name" value="REC_YesN-like"/>
    <property type="match status" value="1"/>
</dbReference>
<dbReference type="PANTHER" id="PTHR43280:SF28">
    <property type="entry name" value="HTH-TYPE TRANSCRIPTIONAL ACTIVATOR RHAS"/>
    <property type="match status" value="1"/>
</dbReference>
<dbReference type="PROSITE" id="PS00041">
    <property type="entry name" value="HTH_ARAC_FAMILY_1"/>
    <property type="match status" value="1"/>
</dbReference>
<dbReference type="SMART" id="SM00342">
    <property type="entry name" value="HTH_ARAC"/>
    <property type="match status" value="1"/>
</dbReference>
<dbReference type="Gene3D" id="3.40.50.2300">
    <property type="match status" value="1"/>
</dbReference>
<dbReference type="GO" id="GO:0003700">
    <property type="term" value="F:DNA-binding transcription factor activity"/>
    <property type="evidence" value="ECO:0007669"/>
    <property type="project" value="InterPro"/>
</dbReference>
<proteinExistence type="predicted"/>
<keyword evidence="1" id="KW-0805">Transcription regulation</keyword>
<evidence type="ECO:0000256" key="3">
    <source>
        <dbReference type="ARBA" id="ARBA00023163"/>
    </source>
</evidence>
<evidence type="ECO:0000313" key="7">
    <source>
        <dbReference type="EMBL" id="REE69733.1"/>
    </source>
</evidence>
<organism evidence="7 8">
    <name type="scientific">Paenibacillus taihuensis</name>
    <dbReference type="NCBI Taxonomy" id="1156355"/>
    <lineage>
        <taxon>Bacteria</taxon>
        <taxon>Bacillati</taxon>
        <taxon>Bacillota</taxon>
        <taxon>Bacilli</taxon>
        <taxon>Bacillales</taxon>
        <taxon>Paenibacillaceae</taxon>
        <taxon>Paenibacillus</taxon>
    </lineage>
</organism>
<dbReference type="Pfam" id="PF00072">
    <property type="entry name" value="Response_reg"/>
    <property type="match status" value="1"/>
</dbReference>
<feature type="domain" description="Response regulatory" evidence="6">
    <location>
        <begin position="3"/>
        <end position="122"/>
    </location>
</feature>
<evidence type="ECO:0000259" key="6">
    <source>
        <dbReference type="PROSITE" id="PS50110"/>
    </source>
</evidence>
<dbReference type="InterPro" id="IPR011006">
    <property type="entry name" value="CheY-like_superfamily"/>
</dbReference>
<dbReference type="Proteomes" id="UP000256304">
    <property type="component" value="Unassembled WGS sequence"/>
</dbReference>
<dbReference type="InterPro" id="IPR018060">
    <property type="entry name" value="HTH_AraC"/>
</dbReference>
<dbReference type="EMBL" id="QTTN01000031">
    <property type="protein sequence ID" value="REE69733.1"/>
    <property type="molecule type" value="Genomic_DNA"/>
</dbReference>
<dbReference type="InterPro" id="IPR018062">
    <property type="entry name" value="HTH_AraC-typ_CS"/>
</dbReference>
<dbReference type="AlphaFoldDB" id="A0A3D9QWS8"/>
<dbReference type="SUPFAM" id="SSF46689">
    <property type="entry name" value="Homeodomain-like"/>
    <property type="match status" value="2"/>
</dbReference>
<dbReference type="SMART" id="SM00448">
    <property type="entry name" value="REC"/>
    <property type="match status" value="1"/>
</dbReference>
<dbReference type="PROSITE" id="PS01124">
    <property type="entry name" value="HTH_ARAC_FAMILY_2"/>
    <property type="match status" value="1"/>
</dbReference>
<accession>A0A3D9QWS8</accession>
<keyword evidence="2" id="KW-0238">DNA-binding</keyword>
<dbReference type="Gene3D" id="1.10.10.60">
    <property type="entry name" value="Homeodomain-like"/>
    <property type="match status" value="2"/>
</dbReference>
<gene>
    <name evidence="7" type="ORF">A8990_13152</name>
</gene>
<dbReference type="Pfam" id="PF12833">
    <property type="entry name" value="HTH_18"/>
    <property type="match status" value="1"/>
</dbReference>
<dbReference type="InterPro" id="IPR001789">
    <property type="entry name" value="Sig_transdc_resp-reg_receiver"/>
</dbReference>
<dbReference type="PRINTS" id="PR00032">
    <property type="entry name" value="HTHARAC"/>
</dbReference>
<keyword evidence="3" id="KW-0804">Transcription</keyword>
<evidence type="ECO:0000259" key="5">
    <source>
        <dbReference type="PROSITE" id="PS01124"/>
    </source>
</evidence>
<protein>
    <submittedName>
        <fullName evidence="7">Two-component system response regulator YesN</fullName>
    </submittedName>
</protein>